<dbReference type="EMBL" id="FRAB01000023">
    <property type="protein sequence ID" value="SHK45532.1"/>
    <property type="molecule type" value="Genomic_DNA"/>
</dbReference>
<dbReference type="KEGG" id="pts:CUJ90_21385"/>
<dbReference type="Proteomes" id="UP000184395">
    <property type="component" value="Unassembled WGS sequence"/>
</dbReference>
<dbReference type="OrthoDB" id="5511415at2"/>
<dbReference type="InterPro" id="IPR036388">
    <property type="entry name" value="WH-like_DNA-bd_sf"/>
</dbReference>
<name>A0A1M6SLD0_9BURK</name>
<evidence type="ECO:0000313" key="2">
    <source>
        <dbReference type="EMBL" id="SHK45532.1"/>
    </source>
</evidence>
<dbReference type="GO" id="GO:0003700">
    <property type="term" value="F:DNA-binding transcription factor activity"/>
    <property type="evidence" value="ECO:0007669"/>
    <property type="project" value="InterPro"/>
</dbReference>
<dbReference type="PROSITE" id="PS50995">
    <property type="entry name" value="HTH_MARR_2"/>
    <property type="match status" value="1"/>
</dbReference>
<gene>
    <name evidence="2" type="ORF">SAMN05192548_10238</name>
</gene>
<dbReference type="Gene3D" id="1.10.10.10">
    <property type="entry name" value="Winged helix-like DNA-binding domain superfamily/Winged helix DNA-binding domain"/>
    <property type="match status" value="1"/>
</dbReference>
<protein>
    <submittedName>
        <fullName evidence="2">DNA-binding transcriptional regulator, MarR family</fullName>
    </submittedName>
</protein>
<dbReference type="SUPFAM" id="SSF46785">
    <property type="entry name" value="Winged helix' DNA-binding domain"/>
    <property type="match status" value="1"/>
</dbReference>
<dbReference type="InterPro" id="IPR000835">
    <property type="entry name" value="HTH_MarR-typ"/>
</dbReference>
<dbReference type="GO" id="GO:0003677">
    <property type="term" value="F:DNA binding"/>
    <property type="evidence" value="ECO:0007669"/>
    <property type="project" value="UniProtKB-KW"/>
</dbReference>
<proteinExistence type="predicted"/>
<dbReference type="RefSeq" id="WP_073430402.1">
    <property type="nucleotide sequence ID" value="NZ_CADFGY010000026.1"/>
</dbReference>
<evidence type="ECO:0000313" key="3">
    <source>
        <dbReference type="Proteomes" id="UP000184395"/>
    </source>
</evidence>
<keyword evidence="2" id="KW-0238">DNA-binding</keyword>
<dbReference type="PANTHER" id="PTHR33164:SF99">
    <property type="entry name" value="MARR FAMILY REGULATORY PROTEIN"/>
    <property type="match status" value="1"/>
</dbReference>
<dbReference type="STRING" id="169427.SAMN05192548_10238"/>
<reference evidence="2 3" key="1">
    <citation type="submission" date="2016-11" db="EMBL/GenBank/DDBJ databases">
        <authorList>
            <person name="Jaros S."/>
            <person name="Januszkiewicz K."/>
            <person name="Wedrychowicz H."/>
        </authorList>
    </citation>
    <scope>NUCLEOTIDE SEQUENCE [LARGE SCALE GENOMIC DNA]</scope>
    <source>
        <strain evidence="2 3">LMG 20594</strain>
    </source>
</reference>
<evidence type="ECO:0000259" key="1">
    <source>
        <dbReference type="PROSITE" id="PS50995"/>
    </source>
</evidence>
<dbReference type="PANTHER" id="PTHR33164">
    <property type="entry name" value="TRANSCRIPTIONAL REGULATOR, MARR FAMILY"/>
    <property type="match status" value="1"/>
</dbReference>
<dbReference type="SMART" id="SM00347">
    <property type="entry name" value="HTH_MARR"/>
    <property type="match status" value="1"/>
</dbReference>
<dbReference type="InterPro" id="IPR039422">
    <property type="entry name" value="MarR/SlyA-like"/>
</dbReference>
<accession>A0A1M6SLD0</accession>
<organism evidence="2 3">
    <name type="scientific">Paraburkholderia terricola</name>
    <dbReference type="NCBI Taxonomy" id="169427"/>
    <lineage>
        <taxon>Bacteria</taxon>
        <taxon>Pseudomonadati</taxon>
        <taxon>Pseudomonadota</taxon>
        <taxon>Betaproteobacteria</taxon>
        <taxon>Burkholderiales</taxon>
        <taxon>Burkholderiaceae</taxon>
        <taxon>Paraburkholderia</taxon>
    </lineage>
</organism>
<feature type="domain" description="HTH marR-type" evidence="1">
    <location>
        <begin position="10"/>
        <end position="146"/>
    </location>
</feature>
<dbReference type="InterPro" id="IPR036390">
    <property type="entry name" value="WH_DNA-bd_sf"/>
</dbReference>
<dbReference type="AlphaFoldDB" id="A0A1M6SLD0"/>
<dbReference type="Pfam" id="PF12802">
    <property type="entry name" value="MarR_2"/>
    <property type="match status" value="1"/>
</dbReference>
<dbReference type="GeneID" id="301980685"/>
<sequence length="158" mass="17376">MKKTKRTRAGTALTDLILGMFRANNLTLAWGDRLVAPLGLTSARWQILGAIVAADRPQPVAWLARDLGANRQNVQRIVNDLGKEGLISFEPNPHHRRAQLVVLTDKGQRTYDAAISLYDPQVNALADEFTFEDIEIAGRVMTALRKRLEGDEGAGGES</sequence>
<dbReference type="GO" id="GO:0006950">
    <property type="term" value="P:response to stress"/>
    <property type="evidence" value="ECO:0007669"/>
    <property type="project" value="TreeGrafter"/>
</dbReference>